<accession>A0A6F9DR16</accession>
<proteinExistence type="evidence at transcript level"/>
<dbReference type="InterPro" id="IPR022709">
    <property type="entry name" value="SCAI"/>
</dbReference>
<sequence length="560" mass="65312">MEQPQTSLFDEKKVVQEFCDLLECSKELFNGLRDLPQYGQRHWQPYFARTFETYTKLWKFQQENRAILDTVYNLKRWQIGEIASKIGQLYYHYYLRTSETNYLNEAYQFYTAIRARNYYKNVTQETPDLILKKHRYYARFIVVCLLLNYKQDVHDLVTDFARQVENNKSILQENEELEWSQVVLEVKEFLDSDPVQVLKAETYQKCDIQMRLLPSSLPASEKGVQTRITLGDAIIVGNSPSQLKFSELTIDMFRMVQALERSPGSPSHTMEKINPAQETSERLLKRENPHKYLLYRPTFFQLYTFLCTAIKELPPAHALLLYLSAHGSKNRLNKNVEINEEDGYELGGVITNDRKDETNTRKQTTLKNMHCLHPADLYPFLRKPMMIIVDSDNSKAFSMLPNLFGQPVICLMAPEELPNSIKEQFSQGRLLTCFLYSPLMAFLQVCGFDQTSDRLYETCSQVISKALQEIQRSYLRSRTIDHSFLQFFGDDFLRLILLRFAFCFCTLKLHRAYKDSKFHPKSCPVLPEEDFVGNPAINKAIVDMADVLGVRSLFLETNPA</sequence>
<dbReference type="EMBL" id="LR790020">
    <property type="protein sequence ID" value="CAB3265882.1"/>
    <property type="molecule type" value="mRNA"/>
</dbReference>
<name>A0A6F9DR16_9ASCI</name>
<dbReference type="PANTHER" id="PTHR21243">
    <property type="entry name" value="PROTEIN SCAI"/>
    <property type="match status" value="1"/>
</dbReference>
<dbReference type="Pfam" id="PF12070">
    <property type="entry name" value="SCAI"/>
    <property type="match status" value="1"/>
</dbReference>
<dbReference type="GO" id="GO:0006351">
    <property type="term" value="P:DNA-templated transcription"/>
    <property type="evidence" value="ECO:0007669"/>
    <property type="project" value="InterPro"/>
</dbReference>
<gene>
    <name evidence="1" type="primary">Scai</name>
</gene>
<dbReference type="GO" id="GO:0003714">
    <property type="term" value="F:transcription corepressor activity"/>
    <property type="evidence" value="ECO:0007669"/>
    <property type="project" value="InterPro"/>
</dbReference>
<evidence type="ECO:0000313" key="1">
    <source>
        <dbReference type="EMBL" id="CAB3265882.1"/>
    </source>
</evidence>
<organism evidence="1">
    <name type="scientific">Phallusia mammillata</name>
    <dbReference type="NCBI Taxonomy" id="59560"/>
    <lineage>
        <taxon>Eukaryota</taxon>
        <taxon>Metazoa</taxon>
        <taxon>Chordata</taxon>
        <taxon>Tunicata</taxon>
        <taxon>Ascidiacea</taxon>
        <taxon>Phlebobranchia</taxon>
        <taxon>Ascidiidae</taxon>
        <taxon>Phallusia</taxon>
    </lineage>
</organism>
<protein>
    <submittedName>
        <fullName evidence="1">Protein SCAI</fullName>
    </submittedName>
</protein>
<dbReference type="AlphaFoldDB" id="A0A6F9DR16"/>
<reference evidence="1" key="1">
    <citation type="submission" date="2020-04" db="EMBL/GenBank/DDBJ databases">
        <authorList>
            <person name="Neveu A P."/>
        </authorList>
    </citation>
    <scope>NUCLEOTIDE SEQUENCE</scope>
    <source>
        <tissue evidence="1">Whole embryo</tissue>
    </source>
</reference>